<dbReference type="EMBL" id="VMRG01000001">
    <property type="protein sequence ID" value="KAA6233312.1"/>
    <property type="molecule type" value="Genomic_DNA"/>
</dbReference>
<dbReference type="PANTHER" id="PTHR35534:SF1">
    <property type="entry name" value="LARGE RIBOSOMAL SUBUNIT PROTEIN BL32"/>
    <property type="match status" value="1"/>
</dbReference>
<dbReference type="Proteomes" id="UP000327458">
    <property type="component" value="Unassembled WGS sequence"/>
</dbReference>
<dbReference type="AlphaFoldDB" id="A0A5M8IFW2"/>
<dbReference type="InterPro" id="IPR011332">
    <property type="entry name" value="Ribosomal_zn-bd"/>
</dbReference>
<evidence type="ECO:0000256" key="2">
    <source>
        <dbReference type="ARBA" id="ARBA00022980"/>
    </source>
</evidence>
<accession>A0A5M8IFW2</accession>
<evidence type="ECO:0000256" key="6">
    <source>
        <dbReference type="SAM" id="MobiDB-lite"/>
    </source>
</evidence>
<reference evidence="7 8" key="1">
    <citation type="submission" date="2019-07" db="EMBL/GenBank/DDBJ databases">
        <title>Draft genome Sequence of Chlorobium phaeovibrioides sp. strain PhvTcv-s14, from the Phylum Chlorobi.</title>
        <authorList>
            <person name="Babenko V."/>
            <person name="Boldyreva D."/>
            <person name="Kanygina A."/>
            <person name="Selezneva O."/>
            <person name="Akopiyan T."/>
            <person name="Lunina O."/>
        </authorList>
    </citation>
    <scope>NUCLEOTIDE SEQUENCE [LARGE SCALE GENOMIC DNA]</scope>
    <source>
        <strain evidence="7 8">GrTcv12</strain>
    </source>
</reference>
<dbReference type="GO" id="GO:0015934">
    <property type="term" value="C:large ribosomal subunit"/>
    <property type="evidence" value="ECO:0007669"/>
    <property type="project" value="InterPro"/>
</dbReference>
<evidence type="ECO:0000256" key="3">
    <source>
        <dbReference type="ARBA" id="ARBA00023274"/>
    </source>
</evidence>
<dbReference type="Pfam" id="PF01783">
    <property type="entry name" value="Ribosomal_L32p"/>
    <property type="match status" value="1"/>
</dbReference>
<comment type="similarity">
    <text evidence="1 5">Belongs to the bacterial ribosomal protein bL32 family.</text>
</comment>
<sequence length="69" mass="7715">MTQEDYHAHPKAKVSKSRRDKRRAQFNARTKAATTVNCPNCGEPTLPHRACRHCGHYRGRAVVAKAANS</sequence>
<keyword evidence="3 5" id="KW-0687">Ribonucleoprotein</keyword>
<evidence type="ECO:0000256" key="1">
    <source>
        <dbReference type="ARBA" id="ARBA00008560"/>
    </source>
</evidence>
<evidence type="ECO:0000313" key="8">
    <source>
        <dbReference type="Proteomes" id="UP000327458"/>
    </source>
</evidence>
<dbReference type="RefSeq" id="WP_149998224.1">
    <property type="nucleotide sequence ID" value="NZ_CP041698.1"/>
</dbReference>
<feature type="compositionally biased region" description="Basic residues" evidence="6">
    <location>
        <begin position="9"/>
        <end position="24"/>
    </location>
</feature>
<evidence type="ECO:0000256" key="5">
    <source>
        <dbReference type="HAMAP-Rule" id="MF_00340"/>
    </source>
</evidence>
<evidence type="ECO:0000256" key="4">
    <source>
        <dbReference type="ARBA" id="ARBA00035178"/>
    </source>
</evidence>
<dbReference type="HAMAP" id="MF_00340">
    <property type="entry name" value="Ribosomal_bL32"/>
    <property type="match status" value="1"/>
</dbReference>
<dbReference type="PANTHER" id="PTHR35534">
    <property type="entry name" value="50S RIBOSOMAL PROTEIN L32"/>
    <property type="match status" value="1"/>
</dbReference>
<gene>
    <name evidence="5 7" type="primary">rpmF</name>
    <name evidence="7" type="ORF">FP507_01120</name>
</gene>
<protein>
    <recommendedName>
        <fullName evidence="4 5">Large ribosomal subunit protein bL32</fullName>
    </recommendedName>
</protein>
<dbReference type="NCBIfam" id="TIGR01031">
    <property type="entry name" value="rpmF_bact"/>
    <property type="match status" value="1"/>
</dbReference>
<name>A0A5M8IFW2_CHLPH</name>
<evidence type="ECO:0000313" key="7">
    <source>
        <dbReference type="EMBL" id="KAA6233312.1"/>
    </source>
</evidence>
<dbReference type="InterPro" id="IPR002677">
    <property type="entry name" value="Ribosomal_bL32"/>
</dbReference>
<dbReference type="GO" id="GO:0003735">
    <property type="term" value="F:structural constituent of ribosome"/>
    <property type="evidence" value="ECO:0007669"/>
    <property type="project" value="InterPro"/>
</dbReference>
<dbReference type="GO" id="GO:0006412">
    <property type="term" value="P:translation"/>
    <property type="evidence" value="ECO:0007669"/>
    <property type="project" value="UniProtKB-UniRule"/>
</dbReference>
<keyword evidence="2 5" id="KW-0689">Ribosomal protein</keyword>
<feature type="region of interest" description="Disordered" evidence="6">
    <location>
        <begin position="1"/>
        <end position="31"/>
    </location>
</feature>
<organism evidence="7 8">
    <name type="scientific">Chlorobium phaeovibrioides</name>
    <dbReference type="NCBI Taxonomy" id="1094"/>
    <lineage>
        <taxon>Bacteria</taxon>
        <taxon>Pseudomonadati</taxon>
        <taxon>Chlorobiota</taxon>
        <taxon>Chlorobiia</taxon>
        <taxon>Chlorobiales</taxon>
        <taxon>Chlorobiaceae</taxon>
        <taxon>Chlorobium/Pelodictyon group</taxon>
        <taxon>Chlorobium</taxon>
    </lineage>
</organism>
<proteinExistence type="inferred from homology"/>
<dbReference type="SUPFAM" id="SSF57829">
    <property type="entry name" value="Zn-binding ribosomal proteins"/>
    <property type="match status" value="1"/>
</dbReference>
<dbReference type="InterPro" id="IPR044957">
    <property type="entry name" value="Ribosomal_bL32_bact"/>
</dbReference>
<comment type="caution">
    <text evidence="7">The sequence shown here is derived from an EMBL/GenBank/DDBJ whole genome shotgun (WGS) entry which is preliminary data.</text>
</comment>